<reference evidence="2" key="1">
    <citation type="journal article" date="2015" name="Nat. Genet.">
        <title>The genome and transcriptome of the zoonotic hookworm Ancylostoma ceylanicum identify infection-specific gene families.</title>
        <authorList>
            <person name="Schwarz E.M."/>
            <person name="Hu Y."/>
            <person name="Antoshechkin I."/>
            <person name="Miller M.M."/>
            <person name="Sternberg P.W."/>
            <person name="Aroian R.V."/>
        </authorList>
    </citation>
    <scope>NUCLEOTIDE SEQUENCE</scope>
    <source>
        <strain evidence="2">HY135</strain>
    </source>
</reference>
<proteinExistence type="predicted"/>
<evidence type="ECO:0000313" key="2">
    <source>
        <dbReference type="Proteomes" id="UP000024635"/>
    </source>
</evidence>
<organism evidence="1 2">
    <name type="scientific">Ancylostoma ceylanicum</name>
    <dbReference type="NCBI Taxonomy" id="53326"/>
    <lineage>
        <taxon>Eukaryota</taxon>
        <taxon>Metazoa</taxon>
        <taxon>Ecdysozoa</taxon>
        <taxon>Nematoda</taxon>
        <taxon>Chromadorea</taxon>
        <taxon>Rhabditida</taxon>
        <taxon>Rhabditina</taxon>
        <taxon>Rhabditomorpha</taxon>
        <taxon>Strongyloidea</taxon>
        <taxon>Ancylostomatidae</taxon>
        <taxon>Ancylostomatinae</taxon>
        <taxon>Ancylostoma</taxon>
    </lineage>
</organism>
<accession>A0A016SGC8</accession>
<comment type="caution">
    <text evidence="1">The sequence shown here is derived from an EMBL/GenBank/DDBJ whole genome shotgun (WGS) entry which is preliminary data.</text>
</comment>
<evidence type="ECO:0000313" key="1">
    <source>
        <dbReference type="EMBL" id="EYB89437.1"/>
    </source>
</evidence>
<gene>
    <name evidence="1" type="primary">Acey_s0232.g3056</name>
    <name evidence="1" type="ORF">Y032_0232g3056</name>
</gene>
<dbReference type="Proteomes" id="UP000024635">
    <property type="component" value="Unassembled WGS sequence"/>
</dbReference>
<dbReference type="AlphaFoldDB" id="A0A016SGC8"/>
<dbReference type="EMBL" id="JARK01001568">
    <property type="protein sequence ID" value="EYB89437.1"/>
    <property type="molecule type" value="Genomic_DNA"/>
</dbReference>
<protein>
    <submittedName>
        <fullName evidence="1">Uncharacterized protein</fullName>
    </submittedName>
</protein>
<name>A0A016SGC8_9BILA</name>
<sequence>MPYFDYFRNWVHYNAKPVTTTCQNCCKFIQEGRKHDIEWDVCSGWARAETTPEQLVLRPSSPFIKETMFDSYQ</sequence>
<keyword evidence="2" id="KW-1185">Reference proteome</keyword>